<dbReference type="PANTHER" id="PTHR22895:SF0">
    <property type="entry name" value="ARMADILLO REPEAT-CONTAINING PROTEIN 6"/>
    <property type="match status" value="1"/>
</dbReference>
<dbReference type="EMBL" id="JAKCXM010000549">
    <property type="protein sequence ID" value="KAJ0392955.1"/>
    <property type="molecule type" value="Genomic_DNA"/>
</dbReference>
<keyword evidence="3" id="KW-0175">Coiled coil</keyword>
<dbReference type="Gene3D" id="1.25.10.10">
    <property type="entry name" value="Leucine-rich Repeat Variant"/>
    <property type="match status" value="4"/>
</dbReference>
<evidence type="ECO:0000313" key="6">
    <source>
        <dbReference type="Proteomes" id="UP001209570"/>
    </source>
</evidence>
<dbReference type="PANTHER" id="PTHR22895">
    <property type="entry name" value="ARMADILLO REPEAT-CONTAINING PROTEIN 6"/>
    <property type="match status" value="1"/>
</dbReference>
<evidence type="ECO:0000256" key="1">
    <source>
        <dbReference type="ARBA" id="ARBA00022737"/>
    </source>
</evidence>
<dbReference type="SMART" id="SM00185">
    <property type="entry name" value="ARM"/>
    <property type="match status" value="6"/>
</dbReference>
<feature type="region of interest" description="Disordered" evidence="4">
    <location>
        <begin position="1600"/>
        <end position="1638"/>
    </location>
</feature>
<dbReference type="PROSITE" id="PS50176">
    <property type="entry name" value="ARM_REPEAT"/>
    <property type="match status" value="2"/>
</dbReference>
<feature type="repeat" description="ARM" evidence="2">
    <location>
        <begin position="1114"/>
        <end position="1153"/>
    </location>
</feature>
<name>A0AAD5Q2M2_PYTIN</name>
<evidence type="ECO:0000313" key="5">
    <source>
        <dbReference type="EMBL" id="KAJ0392955.1"/>
    </source>
</evidence>
<keyword evidence="1" id="KW-0677">Repeat</keyword>
<accession>A0AAD5Q2M2</accession>
<dbReference type="Proteomes" id="UP001209570">
    <property type="component" value="Unassembled WGS sequence"/>
</dbReference>
<protein>
    <submittedName>
        <fullName evidence="5">Uncharacterized protein</fullName>
    </submittedName>
</protein>
<dbReference type="InterPro" id="IPR011989">
    <property type="entry name" value="ARM-like"/>
</dbReference>
<reference evidence="5" key="1">
    <citation type="submission" date="2021-12" db="EMBL/GenBank/DDBJ databases">
        <title>Prjna785345.</title>
        <authorList>
            <person name="Rujirawat T."/>
            <person name="Krajaejun T."/>
        </authorList>
    </citation>
    <scope>NUCLEOTIDE SEQUENCE</scope>
    <source>
        <strain evidence="5">Pi057C3</strain>
    </source>
</reference>
<evidence type="ECO:0000256" key="4">
    <source>
        <dbReference type="SAM" id="MobiDB-lite"/>
    </source>
</evidence>
<gene>
    <name evidence="5" type="ORF">P43SY_011292</name>
</gene>
<dbReference type="SUPFAM" id="SSF48371">
    <property type="entry name" value="ARM repeat"/>
    <property type="match status" value="3"/>
</dbReference>
<keyword evidence="6" id="KW-1185">Reference proteome</keyword>
<dbReference type="InterPro" id="IPR016024">
    <property type="entry name" value="ARM-type_fold"/>
</dbReference>
<feature type="repeat" description="ARM" evidence="2">
    <location>
        <begin position="874"/>
        <end position="925"/>
    </location>
</feature>
<evidence type="ECO:0000256" key="2">
    <source>
        <dbReference type="PROSITE-ProRule" id="PRU00259"/>
    </source>
</evidence>
<proteinExistence type="predicted"/>
<feature type="coiled-coil region" evidence="3">
    <location>
        <begin position="420"/>
        <end position="537"/>
    </location>
</feature>
<feature type="region of interest" description="Disordered" evidence="4">
    <location>
        <begin position="1536"/>
        <end position="1577"/>
    </location>
</feature>
<feature type="region of interest" description="Disordered" evidence="4">
    <location>
        <begin position="44"/>
        <end position="76"/>
    </location>
</feature>
<organism evidence="5 6">
    <name type="scientific">Pythium insidiosum</name>
    <name type="common">Pythiosis disease agent</name>
    <dbReference type="NCBI Taxonomy" id="114742"/>
    <lineage>
        <taxon>Eukaryota</taxon>
        <taxon>Sar</taxon>
        <taxon>Stramenopiles</taxon>
        <taxon>Oomycota</taxon>
        <taxon>Peronosporomycetes</taxon>
        <taxon>Pythiales</taxon>
        <taxon>Pythiaceae</taxon>
        <taxon>Pythium</taxon>
    </lineage>
</organism>
<feature type="compositionally biased region" description="Basic and acidic residues" evidence="4">
    <location>
        <begin position="47"/>
        <end position="76"/>
    </location>
</feature>
<evidence type="ECO:0000256" key="3">
    <source>
        <dbReference type="SAM" id="Coils"/>
    </source>
</evidence>
<dbReference type="InterPro" id="IPR000225">
    <property type="entry name" value="Armadillo"/>
</dbReference>
<comment type="caution">
    <text evidence="5">The sequence shown here is derived from an EMBL/GenBank/DDBJ whole genome shotgun (WGS) entry which is preliminary data.</text>
</comment>
<sequence length="1638" mass="185423">MFYEPPEEWDALKMDWKDSYGVEHFMSEIKPGGTPQDAVAAGVEPNSFDREREEIAEQDKILKDAERKRRKAKQQEEAAAKAKAEAEAKKGSKSVQAHFARDSVAKKDMTLSKDDELFEKELHEWVVQQRADRRYLVAPLSKDSRVRTHQQWDDEFIHMTHIDTLTLAIEQREYDLIEKSATTEWKKWEEAEVLRLEQLAAAYDRFKTLEMMQRHLLVELAMTEADAQFFSQMARREKELHDTMWKVQADAQVQRAHFLIERAAREESVFQVMDEFTSLEQRLHDARRLPRQASNPLEKVELIEESKHQAEVLQGQYQALQMRLEKEFQARDRLLELEKRFYDYSQQRLEEEMKLGSSSDAIASEFAVASASFDEKLKRLEALRQFLLLCYDREARWRSLASVALVKDVETDEWMTAMQRERQEETLALLQRQHEAELMKLHREIKVQEKAKALLHSQLQERGLKIERLQREYQECSDAVRKETEQIILGLKSELEREEKRREDDHTSAIAERERLMKEHDELRVALETRILLLEDENDHQWHWLTAAKRELQAQRVANEELLMGYQALEQRRASETNDMRFRISSQIKKINNIEMWNLSLKIQSREAHRERLDMQREIKRLVEHHKAQQRLLRLENWRHRVTAQAILTDVNLLFRFFATGLEILAGATAETNDALRINGGIDVLAVLARHSSQLDVRVIASKALGLLAWNSNVTPRSLGWKAKRLWFDWQKAQSARVLAELEARQLQFDDVAPEFDTAMNWLAETAEHHGGQSESDVSKVERRSKKILFLRTWNARDDIERPDVNTPNQEYIGLAPSVLQTLLDLCKPPKKTQTGPNNETPSYQLQIQRNALRSLAIVAMNTRNTAIIGRMDGCIAFLVGLLHEQPEKNPTHRADSHILRHAILALGNLAFQNDWNQTQISAAGAVPILLAFCSAPHRDVDVLLASVQTLVNLSHHHLPTCERIFDGNGIAVLTQLCHSYQIHDAIDLDVFEEIQTCAAEIISNVITTLDGHDPSFDSGDRERQETDAAYFDPARRGVPNVHRDVAYAILAAHECIVEPKSQRDPPRSAVSPGVTTFVLMCASHHRDVALHGALVLGSIARHDDVRAAIGDAGGIDALFILARHRENDAALVAQATWALANLTWNRENQYRIARYLDALHSVCTFRPVTTSPSPPETNQRDSHDDIEWRDQIREHGLCILANMLFYNDANRHLVASQLRWMSLLEHHCLHSRGALLEHAARALCALSYSDDVALAMGCGGISGVPRVRYNPSLGAATAVNGLALFVRLCTRTDAPLVQRHGLFGIINMCIHDANKSRMLEIPEGVETLVTLSGHTDTSLCDPAIEALDLLADVREQAQQHGVLGTGPASVLSATTMSALASNDLKKLIALLNESGDPGLVALASDAIADEVWKKPSSKVRLRNEHGLEKLLELCVSPTSPIAADASHERVLVSCLWALRNSITDNTRNQDYVGALDGIPSLVGLYARQYRRGDVVEAILAVLVALVMKHPRNSQQLVATGLDMLIPLADGLDGSNECTEEMRRETVAPQRPRGEVGSPKKSHQQENPASRDDAQQHHRIGNAALARELLLLLAPYNTPTELPALHPSHPRGRGGSTSPEKRHPKKVSDFGATLPSLN</sequence>